<evidence type="ECO:0000256" key="1">
    <source>
        <dbReference type="SAM" id="SignalP"/>
    </source>
</evidence>
<organism evidence="2 3">
    <name type="scientific">Alloalcanivorax gelatiniphagus</name>
    <dbReference type="NCBI Taxonomy" id="1194167"/>
    <lineage>
        <taxon>Bacteria</taxon>
        <taxon>Pseudomonadati</taxon>
        <taxon>Pseudomonadota</taxon>
        <taxon>Gammaproteobacteria</taxon>
        <taxon>Oceanospirillales</taxon>
        <taxon>Alcanivoracaceae</taxon>
        <taxon>Alloalcanivorax</taxon>
    </lineage>
</organism>
<feature type="chain" id="PRO_5046996855" evidence="1">
    <location>
        <begin position="22"/>
        <end position="180"/>
    </location>
</feature>
<name>A0ABY2XJ22_9GAMM</name>
<feature type="signal peptide" evidence="1">
    <location>
        <begin position="1"/>
        <end position="21"/>
    </location>
</feature>
<dbReference type="Proteomes" id="UP000739180">
    <property type="component" value="Unassembled WGS sequence"/>
</dbReference>
<comment type="caution">
    <text evidence="2">The sequence shown here is derived from an EMBL/GenBank/DDBJ whole genome shotgun (WGS) entry which is preliminary data.</text>
</comment>
<sequence length="180" mass="19681">MKAKLFAFIMTIISPALTAHADSIPMPHQIEFSSGLVKYPKEASQETLERYIPGLTCQNFMGDVLCIGETNAFSNMFIRGAKCSSAGEITFTLKGNKTVGALCGLEKASASELFEKYTRKYGEPRSTNDNINGMIVAHKEWVVGGELHTIIHYGGIDINGAALDKYSINIIRVADDKNLD</sequence>
<proteinExistence type="predicted"/>
<gene>
    <name evidence="2" type="ORF">FGS76_17165</name>
</gene>
<protein>
    <submittedName>
        <fullName evidence="2">Uncharacterized protein</fullName>
    </submittedName>
</protein>
<keyword evidence="1" id="KW-0732">Signal</keyword>
<keyword evidence="3" id="KW-1185">Reference proteome</keyword>
<accession>A0ABY2XJ22</accession>
<evidence type="ECO:0000313" key="3">
    <source>
        <dbReference type="Proteomes" id="UP000739180"/>
    </source>
</evidence>
<reference evidence="2 3" key="1">
    <citation type="submission" date="2019-05" db="EMBL/GenBank/DDBJ databases">
        <title>Genome of Alcanivorax gelatiniphagus, an oil degrading marine bacteria.</title>
        <authorList>
            <person name="Kwon K.K."/>
        </authorList>
    </citation>
    <scope>NUCLEOTIDE SEQUENCE [LARGE SCALE GENOMIC DNA]</scope>
    <source>
        <strain evidence="2 3">MEBiC 08158</strain>
    </source>
</reference>
<dbReference type="RefSeq" id="WP_138773865.1">
    <property type="nucleotide sequence ID" value="NZ_JBHSSX010000021.1"/>
</dbReference>
<dbReference type="EMBL" id="VCQT01000045">
    <property type="protein sequence ID" value="TMW11029.1"/>
    <property type="molecule type" value="Genomic_DNA"/>
</dbReference>
<evidence type="ECO:0000313" key="2">
    <source>
        <dbReference type="EMBL" id="TMW11029.1"/>
    </source>
</evidence>